<reference evidence="2" key="1">
    <citation type="journal article" date="2022" name="Mol. Ecol. Resour.">
        <title>The genomes of chicory, endive, great burdock and yacon provide insights into Asteraceae palaeo-polyploidization history and plant inulin production.</title>
        <authorList>
            <person name="Fan W."/>
            <person name="Wang S."/>
            <person name="Wang H."/>
            <person name="Wang A."/>
            <person name="Jiang F."/>
            <person name="Liu H."/>
            <person name="Zhao H."/>
            <person name="Xu D."/>
            <person name="Zhang Y."/>
        </authorList>
    </citation>
    <scope>NUCLEOTIDE SEQUENCE [LARGE SCALE GENOMIC DNA]</scope>
    <source>
        <strain evidence="2">cv. Yunnan</strain>
    </source>
</reference>
<evidence type="ECO:0000313" key="2">
    <source>
        <dbReference type="Proteomes" id="UP001056120"/>
    </source>
</evidence>
<accession>A0ACB9JW30</accession>
<dbReference type="EMBL" id="CM042019">
    <property type="protein sequence ID" value="KAI3824198.1"/>
    <property type="molecule type" value="Genomic_DNA"/>
</dbReference>
<name>A0ACB9JW30_9ASTR</name>
<protein>
    <submittedName>
        <fullName evidence="1">Uncharacterized protein</fullName>
    </submittedName>
</protein>
<evidence type="ECO:0000313" key="1">
    <source>
        <dbReference type="EMBL" id="KAI3824198.1"/>
    </source>
</evidence>
<organism evidence="1 2">
    <name type="scientific">Smallanthus sonchifolius</name>
    <dbReference type="NCBI Taxonomy" id="185202"/>
    <lineage>
        <taxon>Eukaryota</taxon>
        <taxon>Viridiplantae</taxon>
        <taxon>Streptophyta</taxon>
        <taxon>Embryophyta</taxon>
        <taxon>Tracheophyta</taxon>
        <taxon>Spermatophyta</taxon>
        <taxon>Magnoliopsida</taxon>
        <taxon>eudicotyledons</taxon>
        <taxon>Gunneridae</taxon>
        <taxon>Pentapetalae</taxon>
        <taxon>asterids</taxon>
        <taxon>campanulids</taxon>
        <taxon>Asterales</taxon>
        <taxon>Asteraceae</taxon>
        <taxon>Asteroideae</taxon>
        <taxon>Heliantheae alliance</taxon>
        <taxon>Millerieae</taxon>
        <taxon>Smallanthus</taxon>
    </lineage>
</organism>
<comment type="caution">
    <text evidence="1">The sequence shown here is derived from an EMBL/GenBank/DDBJ whole genome shotgun (WGS) entry which is preliminary data.</text>
</comment>
<dbReference type="Proteomes" id="UP001056120">
    <property type="component" value="Linkage Group LG02"/>
</dbReference>
<proteinExistence type="predicted"/>
<reference evidence="1 2" key="2">
    <citation type="journal article" date="2022" name="Mol. Ecol. Resour.">
        <title>The genomes of chicory, endive, great burdock and yacon provide insights into Asteraceae paleo-polyploidization history and plant inulin production.</title>
        <authorList>
            <person name="Fan W."/>
            <person name="Wang S."/>
            <person name="Wang H."/>
            <person name="Wang A."/>
            <person name="Jiang F."/>
            <person name="Liu H."/>
            <person name="Zhao H."/>
            <person name="Xu D."/>
            <person name="Zhang Y."/>
        </authorList>
    </citation>
    <scope>NUCLEOTIDE SEQUENCE [LARGE SCALE GENOMIC DNA]</scope>
    <source>
        <strain evidence="2">cv. Yunnan</strain>
        <tissue evidence="1">Leaves</tissue>
    </source>
</reference>
<keyword evidence="2" id="KW-1185">Reference proteome</keyword>
<gene>
    <name evidence="1" type="ORF">L1987_05648</name>
</gene>
<sequence>MIIGSDDKRVWGDSGELRCVAGVSGGGGGAWDWVIGAWIWVSAVSGGGGGGGDDERFVSEKFDSLLMIWLLKYRYLIVNCFVF</sequence>